<dbReference type="CDD" id="cd05387">
    <property type="entry name" value="BY-kinase"/>
    <property type="match status" value="1"/>
</dbReference>
<keyword evidence="16" id="KW-0175">Coiled coil</keyword>
<comment type="similarity">
    <text evidence="3">Belongs to the etk/wzc family.</text>
</comment>
<evidence type="ECO:0000256" key="1">
    <source>
        <dbReference type="ARBA" id="ARBA00004429"/>
    </source>
</evidence>
<evidence type="ECO:0000256" key="6">
    <source>
        <dbReference type="ARBA" id="ARBA00022519"/>
    </source>
</evidence>
<protein>
    <recommendedName>
        <fullName evidence="4">non-specific protein-tyrosine kinase</fullName>
        <ecNumber evidence="4">2.7.10.2</ecNumber>
    </recommendedName>
</protein>
<evidence type="ECO:0000313" key="21">
    <source>
        <dbReference type="Proteomes" id="UP000249254"/>
    </source>
</evidence>
<dbReference type="InterPro" id="IPR027417">
    <property type="entry name" value="P-loop_NTPase"/>
</dbReference>
<keyword evidence="10" id="KW-0418">Kinase</keyword>
<dbReference type="OrthoDB" id="230260at2"/>
<dbReference type="AlphaFoldDB" id="A0A328AQQ2"/>
<evidence type="ECO:0000256" key="13">
    <source>
        <dbReference type="ARBA" id="ARBA00023136"/>
    </source>
</evidence>
<dbReference type="GO" id="GO:0004713">
    <property type="term" value="F:protein tyrosine kinase activity"/>
    <property type="evidence" value="ECO:0007669"/>
    <property type="project" value="TreeGrafter"/>
</dbReference>
<evidence type="ECO:0000256" key="8">
    <source>
        <dbReference type="ARBA" id="ARBA00022692"/>
    </source>
</evidence>
<evidence type="ECO:0000256" key="7">
    <source>
        <dbReference type="ARBA" id="ARBA00022679"/>
    </source>
</evidence>
<evidence type="ECO:0000313" key="20">
    <source>
        <dbReference type="EMBL" id="RAK55834.1"/>
    </source>
</evidence>
<keyword evidence="9" id="KW-0547">Nucleotide-binding</keyword>
<evidence type="ECO:0000256" key="12">
    <source>
        <dbReference type="ARBA" id="ARBA00022989"/>
    </source>
</evidence>
<dbReference type="InterPro" id="IPR003856">
    <property type="entry name" value="LPS_length_determ_N"/>
</dbReference>
<evidence type="ECO:0000259" key="19">
    <source>
        <dbReference type="Pfam" id="PF13614"/>
    </source>
</evidence>
<feature type="transmembrane region" description="Helical" evidence="17">
    <location>
        <begin position="48"/>
        <end position="68"/>
    </location>
</feature>
<reference evidence="21" key="1">
    <citation type="submission" date="2018-05" db="EMBL/GenBank/DDBJ databases">
        <authorList>
            <person name="Li X."/>
        </authorList>
    </citation>
    <scope>NUCLEOTIDE SEQUENCE [LARGE SCALE GENOMIC DNA]</scope>
    <source>
        <strain evidence="21">LX32</strain>
    </source>
</reference>
<evidence type="ECO:0000259" key="18">
    <source>
        <dbReference type="Pfam" id="PF02706"/>
    </source>
</evidence>
<evidence type="ECO:0000256" key="9">
    <source>
        <dbReference type="ARBA" id="ARBA00022741"/>
    </source>
</evidence>
<dbReference type="GO" id="GO:0005886">
    <property type="term" value="C:plasma membrane"/>
    <property type="evidence" value="ECO:0007669"/>
    <property type="project" value="UniProtKB-SubCell"/>
</dbReference>
<evidence type="ECO:0000256" key="2">
    <source>
        <dbReference type="ARBA" id="ARBA00007316"/>
    </source>
</evidence>
<keyword evidence="14" id="KW-0829">Tyrosine-protein kinase</keyword>
<keyword evidence="11" id="KW-0067">ATP-binding</keyword>
<comment type="similarity">
    <text evidence="2">Belongs to the CpsD/CapB family.</text>
</comment>
<evidence type="ECO:0000256" key="17">
    <source>
        <dbReference type="SAM" id="Phobius"/>
    </source>
</evidence>
<keyword evidence="21" id="KW-1185">Reference proteome</keyword>
<evidence type="ECO:0000256" key="4">
    <source>
        <dbReference type="ARBA" id="ARBA00011903"/>
    </source>
</evidence>
<dbReference type="PANTHER" id="PTHR32309">
    <property type="entry name" value="TYROSINE-PROTEIN KINASE"/>
    <property type="match status" value="1"/>
</dbReference>
<keyword evidence="6" id="KW-0997">Cell inner membrane</keyword>
<dbReference type="InterPro" id="IPR025669">
    <property type="entry name" value="AAA_dom"/>
</dbReference>
<dbReference type="Pfam" id="PF13614">
    <property type="entry name" value="AAA_31"/>
    <property type="match status" value="1"/>
</dbReference>
<dbReference type="PANTHER" id="PTHR32309:SF13">
    <property type="entry name" value="FERRIC ENTEROBACTIN TRANSPORT PROTEIN FEPE"/>
    <property type="match status" value="1"/>
</dbReference>
<dbReference type="InterPro" id="IPR005702">
    <property type="entry name" value="Wzc-like_C"/>
</dbReference>
<evidence type="ECO:0000256" key="3">
    <source>
        <dbReference type="ARBA" id="ARBA00008883"/>
    </source>
</evidence>
<proteinExistence type="inferred from homology"/>
<evidence type="ECO:0000256" key="11">
    <source>
        <dbReference type="ARBA" id="ARBA00022840"/>
    </source>
</evidence>
<keyword evidence="5" id="KW-1003">Cell membrane</keyword>
<feature type="domain" description="Polysaccharide chain length determinant N-terminal" evidence="18">
    <location>
        <begin position="35"/>
        <end position="125"/>
    </location>
</feature>
<sequence length="745" mass="79874">MVCERRLPMNSLITLSHELPAHPGQAFRPIEPERMHLRQLFGILLQRARLGLGVAAAVFLVVLAAFALKTPTYSATGSVVIDPKGVNMARPEQPQTYGAPPDTSAVDTQVEILRSEALAERVVRRLKLYNDPEFNASQAPGLFGLIPAKPPIANPSPRLVSRVANSLLGHVWIRRAGLTYVVYVGVSSTSPQKSAAITNAYMDEYLKKQLDDKIALVSKANGELGASLEKMRQDAEVAVARVQEYKNAHGLLSSEGATMAEQEVSTLNTQIAQAKADAAEKQARLAAAQAQLRNGSGGADVGAALGSDTIKELRKQEAELSVKLAQLKTDFTDQYPEVKRTSAQLHDVRAEIQQEINRIMSNLRAEAQAAAGRESSLLASRGVAAGGIASNNQASIGLVGLQQKADAAKAIYEAYLNRAKQVAAEGSLQQADASVNSPAAVPTSPSSPNMRLGAAIALLAALISAGAAVIMAEFWDKHLRSRIDVERELGVPFAGVLPDFRSVKPKNLRGPDAAPQEYLVSHPFSGFAEAFRNLRAFLMVSARGDDAKLIAVTSAVPREGKSLTSFCLARTLALGGARVCLVDCDLRQRGVTKLIGPREVGLVEVVQDKVPLSEALVHDDKSNCFVLPAAGKSIPYDLFSNPDTDDVLRELSNQFDYVILDAPPILGVADARILAGKADRVLYLVQWNKTPLRAAQSAVDILHECGANVAGALLTKVNVKGQARYGYGDSSDYYGYFKNYYIAAA</sequence>
<keyword evidence="7" id="KW-0808">Transferase</keyword>
<evidence type="ECO:0000256" key="5">
    <source>
        <dbReference type="ARBA" id="ARBA00022475"/>
    </source>
</evidence>
<feature type="domain" description="AAA" evidence="19">
    <location>
        <begin position="549"/>
        <end position="690"/>
    </location>
</feature>
<dbReference type="EC" id="2.7.10.2" evidence="4"/>
<comment type="catalytic activity">
    <reaction evidence="15">
        <text>L-tyrosyl-[protein] + ATP = O-phospho-L-tyrosyl-[protein] + ADP + H(+)</text>
        <dbReference type="Rhea" id="RHEA:10596"/>
        <dbReference type="Rhea" id="RHEA-COMP:10136"/>
        <dbReference type="Rhea" id="RHEA-COMP:20101"/>
        <dbReference type="ChEBI" id="CHEBI:15378"/>
        <dbReference type="ChEBI" id="CHEBI:30616"/>
        <dbReference type="ChEBI" id="CHEBI:46858"/>
        <dbReference type="ChEBI" id="CHEBI:61978"/>
        <dbReference type="ChEBI" id="CHEBI:456216"/>
        <dbReference type="EC" id="2.7.10.2"/>
    </reaction>
</comment>
<dbReference type="InterPro" id="IPR050445">
    <property type="entry name" value="Bact_polysacc_biosynth/exp"/>
</dbReference>
<organism evidence="20 21">
    <name type="scientific">Phenylobacterium soli</name>
    <dbReference type="NCBI Taxonomy" id="2170551"/>
    <lineage>
        <taxon>Bacteria</taxon>
        <taxon>Pseudomonadati</taxon>
        <taxon>Pseudomonadota</taxon>
        <taxon>Alphaproteobacteria</taxon>
        <taxon>Caulobacterales</taxon>
        <taxon>Caulobacteraceae</taxon>
        <taxon>Phenylobacterium</taxon>
    </lineage>
</organism>
<dbReference type="SUPFAM" id="SSF52540">
    <property type="entry name" value="P-loop containing nucleoside triphosphate hydrolases"/>
    <property type="match status" value="1"/>
</dbReference>
<evidence type="ECO:0000256" key="15">
    <source>
        <dbReference type="ARBA" id="ARBA00051245"/>
    </source>
</evidence>
<evidence type="ECO:0000256" key="14">
    <source>
        <dbReference type="ARBA" id="ARBA00023137"/>
    </source>
</evidence>
<dbReference type="Proteomes" id="UP000249254">
    <property type="component" value="Unassembled WGS sequence"/>
</dbReference>
<keyword evidence="13 17" id="KW-0472">Membrane</keyword>
<evidence type="ECO:0000256" key="16">
    <source>
        <dbReference type="SAM" id="Coils"/>
    </source>
</evidence>
<gene>
    <name evidence="20" type="ORF">DJ017_15610</name>
</gene>
<dbReference type="Pfam" id="PF02706">
    <property type="entry name" value="Wzz"/>
    <property type="match status" value="1"/>
</dbReference>
<evidence type="ECO:0000256" key="10">
    <source>
        <dbReference type="ARBA" id="ARBA00022777"/>
    </source>
</evidence>
<comment type="subcellular location">
    <subcellularLocation>
        <location evidence="1">Cell inner membrane</location>
        <topology evidence="1">Multi-pass membrane protein</topology>
    </subcellularLocation>
</comment>
<keyword evidence="12 17" id="KW-1133">Transmembrane helix</keyword>
<keyword evidence="8 17" id="KW-0812">Transmembrane</keyword>
<dbReference type="Gene3D" id="3.40.50.300">
    <property type="entry name" value="P-loop containing nucleotide triphosphate hydrolases"/>
    <property type="match status" value="1"/>
</dbReference>
<name>A0A328AQQ2_9CAUL</name>
<feature type="coiled-coil region" evidence="16">
    <location>
        <begin position="228"/>
        <end position="358"/>
    </location>
</feature>
<accession>A0A328AQQ2</accession>
<comment type="caution">
    <text evidence="20">The sequence shown here is derived from an EMBL/GenBank/DDBJ whole genome shotgun (WGS) entry which is preliminary data.</text>
</comment>
<dbReference type="EMBL" id="QFYQ01000001">
    <property type="protein sequence ID" value="RAK55834.1"/>
    <property type="molecule type" value="Genomic_DNA"/>
</dbReference>